<dbReference type="SUPFAM" id="SSF103481">
    <property type="entry name" value="Multidrug resistance efflux transporter EmrE"/>
    <property type="match status" value="2"/>
</dbReference>
<evidence type="ECO:0000256" key="1">
    <source>
        <dbReference type="ARBA" id="ARBA00004028"/>
    </source>
</evidence>
<evidence type="ECO:0000259" key="10">
    <source>
        <dbReference type="Pfam" id="PF00892"/>
    </source>
</evidence>
<proteinExistence type="inferred from homology"/>
<feature type="domain" description="EamA" evidence="10">
    <location>
        <begin position="10"/>
        <end position="141"/>
    </location>
</feature>
<keyword evidence="8 9" id="KW-0472">Membrane</keyword>
<evidence type="ECO:0000313" key="11">
    <source>
        <dbReference type="EMBL" id="WPY00875.1"/>
    </source>
</evidence>
<dbReference type="EMBL" id="CP112932">
    <property type="protein sequence ID" value="WPY00875.1"/>
    <property type="molecule type" value="Genomic_DNA"/>
</dbReference>
<evidence type="ECO:0000313" key="12">
    <source>
        <dbReference type="Proteomes" id="UP001326613"/>
    </source>
</evidence>
<comment type="function">
    <text evidence="1">Transports S-adenosylmethionine.</text>
</comment>
<dbReference type="Pfam" id="PF00892">
    <property type="entry name" value="EamA"/>
    <property type="match status" value="2"/>
</dbReference>
<feature type="domain" description="EamA" evidence="10">
    <location>
        <begin position="152"/>
        <end position="280"/>
    </location>
</feature>
<feature type="transmembrane region" description="Helical" evidence="9">
    <location>
        <begin position="96"/>
        <end position="118"/>
    </location>
</feature>
<organism evidence="11 12">
    <name type="scientific">Candidatus Trichorickettsia mobilis</name>
    <dbReference type="NCBI Taxonomy" id="1346319"/>
    <lineage>
        <taxon>Bacteria</taxon>
        <taxon>Pseudomonadati</taxon>
        <taxon>Pseudomonadota</taxon>
        <taxon>Alphaproteobacteria</taxon>
        <taxon>Rickettsiales</taxon>
        <taxon>Rickettsiaceae</taxon>
        <taxon>Rickettsieae</taxon>
        <taxon>Candidatus Trichorickettsia</taxon>
    </lineage>
</organism>
<dbReference type="PANTHER" id="PTHR22911">
    <property type="entry name" value="ACYL-MALONYL CONDENSING ENZYME-RELATED"/>
    <property type="match status" value="1"/>
</dbReference>
<keyword evidence="6" id="KW-0029">Amino-acid transport</keyword>
<evidence type="ECO:0000256" key="4">
    <source>
        <dbReference type="ARBA" id="ARBA00019341"/>
    </source>
</evidence>
<reference evidence="11 12" key="1">
    <citation type="submission" date="2022-10" db="EMBL/GenBank/DDBJ databases">
        <title>Host association and intracellularity evolved multiple times independently in the Rickettsiales.</title>
        <authorList>
            <person name="Castelli M."/>
            <person name="Nardi T."/>
            <person name="Gammuto L."/>
            <person name="Bellinzona G."/>
            <person name="Sabaneyeva E."/>
            <person name="Potekhin A."/>
            <person name="Serra V."/>
            <person name="Petroni G."/>
            <person name="Sassera D."/>
        </authorList>
    </citation>
    <scope>NUCLEOTIDE SEQUENCE [LARGE SCALE GENOMIC DNA]</scope>
    <source>
        <strain evidence="11 12">Kr 154-4</strain>
    </source>
</reference>
<dbReference type="InterPro" id="IPR037185">
    <property type="entry name" value="EmrE-like"/>
</dbReference>
<evidence type="ECO:0000256" key="2">
    <source>
        <dbReference type="ARBA" id="ARBA00004429"/>
    </source>
</evidence>
<feature type="transmembrane region" description="Helical" evidence="9">
    <location>
        <begin position="127"/>
        <end position="146"/>
    </location>
</feature>
<sequence length="303" mass="34192">MNDKLRIYFIGIGWFVLSLVSSTLNDVISKYAGLRLPSFEVAFFRFFFSTITLIPFIWYYGKDTLKTSNPFIHVIRGVLLFFGMTSWTYGLTIAPITTGTVISFAIPLFTLVLAVFFLSENIIWQRWVVTIIGFLGIVVTLKPHASDFDPKILIFVAAAIAFAMLDIINKRFVIKESMISMLFYSALITAILSAPPAALYWQTPTILEVSLLFILGMSANLILFFLLKAFKLIDATAVAPYRYFELIFSALAAFLIFKELPEQSTIYGALIVIPSTLFIVYSEKKIITQESTAEVDDKSNEYT</sequence>
<dbReference type="Proteomes" id="UP001326613">
    <property type="component" value="Chromosome"/>
</dbReference>
<feature type="transmembrane region" description="Helical" evidence="9">
    <location>
        <begin position="239"/>
        <end position="258"/>
    </location>
</feature>
<evidence type="ECO:0000256" key="3">
    <source>
        <dbReference type="ARBA" id="ARBA00009853"/>
    </source>
</evidence>
<evidence type="ECO:0000256" key="8">
    <source>
        <dbReference type="ARBA" id="ARBA00023136"/>
    </source>
</evidence>
<feature type="transmembrane region" description="Helical" evidence="9">
    <location>
        <begin position="181"/>
        <end position="201"/>
    </location>
</feature>
<evidence type="ECO:0000256" key="9">
    <source>
        <dbReference type="SAM" id="Phobius"/>
    </source>
</evidence>
<keyword evidence="12" id="KW-1185">Reference proteome</keyword>
<feature type="transmembrane region" description="Helical" evidence="9">
    <location>
        <begin position="44"/>
        <end position="61"/>
    </location>
</feature>
<comment type="similarity">
    <text evidence="3">Belongs to the drug/metabolite transporter (DMT) superfamily. 10 TMS drug/metabolite exporter (DME) (TC 2.A.7.3) family.</text>
</comment>
<evidence type="ECO:0000256" key="6">
    <source>
        <dbReference type="ARBA" id="ARBA00022970"/>
    </source>
</evidence>
<name>A0ABZ0US59_9RICK</name>
<feature type="transmembrane region" description="Helical" evidence="9">
    <location>
        <begin position="73"/>
        <end position="90"/>
    </location>
</feature>
<feature type="transmembrane region" description="Helical" evidence="9">
    <location>
        <begin position="152"/>
        <end position="169"/>
    </location>
</feature>
<dbReference type="PANTHER" id="PTHR22911:SF6">
    <property type="entry name" value="SOLUTE CARRIER FAMILY 35 MEMBER G1"/>
    <property type="match status" value="1"/>
</dbReference>
<feature type="transmembrane region" description="Helical" evidence="9">
    <location>
        <begin position="264"/>
        <end position="281"/>
    </location>
</feature>
<feature type="transmembrane region" description="Helical" evidence="9">
    <location>
        <begin position="207"/>
        <end position="227"/>
    </location>
</feature>
<keyword evidence="6" id="KW-0813">Transport</keyword>
<feature type="transmembrane region" description="Helical" evidence="9">
    <location>
        <begin position="7"/>
        <end position="24"/>
    </location>
</feature>
<keyword evidence="5 9" id="KW-0812">Transmembrane</keyword>
<accession>A0ABZ0US59</accession>
<dbReference type="InterPro" id="IPR000620">
    <property type="entry name" value="EamA_dom"/>
</dbReference>
<dbReference type="RefSeq" id="WP_323737705.1">
    <property type="nucleotide sequence ID" value="NZ_CP112932.1"/>
</dbReference>
<comment type="subcellular location">
    <subcellularLocation>
        <location evidence="2">Cell inner membrane</location>
        <topology evidence="2">Multi-pass membrane protein</topology>
    </subcellularLocation>
</comment>
<keyword evidence="7 9" id="KW-1133">Transmembrane helix</keyword>
<evidence type="ECO:0000256" key="7">
    <source>
        <dbReference type="ARBA" id="ARBA00022989"/>
    </source>
</evidence>
<evidence type="ECO:0000256" key="5">
    <source>
        <dbReference type="ARBA" id="ARBA00022692"/>
    </source>
</evidence>
<gene>
    <name evidence="11" type="ORF">Trichorick_00765</name>
</gene>
<protein>
    <recommendedName>
        <fullName evidence="4">S-adenosylmethionine uptake transporter</fullName>
    </recommendedName>
</protein>